<dbReference type="GO" id="GO:0030170">
    <property type="term" value="F:pyridoxal phosphate binding"/>
    <property type="evidence" value="ECO:0007669"/>
    <property type="project" value="InterPro"/>
</dbReference>
<dbReference type="CDD" id="cd00609">
    <property type="entry name" value="AAT_like"/>
    <property type="match status" value="1"/>
</dbReference>
<keyword evidence="7" id="KW-0808">Transferase</keyword>
<dbReference type="GO" id="GO:0003700">
    <property type="term" value="F:DNA-binding transcription factor activity"/>
    <property type="evidence" value="ECO:0007669"/>
    <property type="project" value="InterPro"/>
</dbReference>
<accession>A0A7X4RWA0</accession>
<name>A0A7X4RWA0_9VIBR</name>
<keyword evidence="5" id="KW-0804">Transcription</keyword>
<dbReference type="PANTHER" id="PTHR46577:SF1">
    <property type="entry name" value="HTH-TYPE TRANSCRIPTIONAL REGULATORY PROTEIN GABR"/>
    <property type="match status" value="1"/>
</dbReference>
<dbReference type="Gene3D" id="3.90.1150.10">
    <property type="entry name" value="Aspartate Aminotransferase, domain 1"/>
    <property type="match status" value="1"/>
</dbReference>
<dbReference type="InterPro" id="IPR036388">
    <property type="entry name" value="WH-like_DNA-bd_sf"/>
</dbReference>
<dbReference type="PANTHER" id="PTHR46577">
    <property type="entry name" value="HTH-TYPE TRANSCRIPTIONAL REGULATORY PROTEIN GABR"/>
    <property type="match status" value="1"/>
</dbReference>
<proteinExistence type="inferred from homology"/>
<dbReference type="InterPro" id="IPR036390">
    <property type="entry name" value="WH_DNA-bd_sf"/>
</dbReference>
<dbReference type="PROSITE" id="PS50949">
    <property type="entry name" value="HTH_GNTR"/>
    <property type="match status" value="1"/>
</dbReference>
<dbReference type="InterPro" id="IPR015421">
    <property type="entry name" value="PyrdxlP-dep_Trfase_major"/>
</dbReference>
<dbReference type="InterPro" id="IPR051446">
    <property type="entry name" value="HTH_trans_reg/aminotransferase"/>
</dbReference>
<protein>
    <submittedName>
        <fullName evidence="7">Aminotransferase class I/II-fold pyridoxal phosphate-dependent enzyme</fullName>
    </submittedName>
</protein>
<dbReference type="Gene3D" id="3.40.640.10">
    <property type="entry name" value="Type I PLP-dependent aspartate aminotransferase-like (Major domain)"/>
    <property type="match status" value="1"/>
</dbReference>
<keyword evidence="4" id="KW-0238">DNA-binding</keyword>
<sequence>MSIYSELADIISSRIEKGYYSIGQRLPSLRLFSKENDVSLGTAQRAYTLLEEKGLIEPKSRSGYYVRKNTNISHCYKTVDFPQEPVEVPKWDDILDLTFPPPSSNLIQLGRGLPNIEVQTLKPLLTSLSRSWVKPDLSALYYDEIKGLYKLREQISRLLIDSETQVAPEEIIITPGCHAALSIAIRSICTTGDVVVTDSPCFHGILNSLQNIGAKVIEVSSSKNQGMSLEALELALEQWPVKAILVTPNCNNPLGYIMPEDKKKDLYLLARKFDVAIIEDDIYGDLAYKYPRPRTIKSYDIDGRVLLCSSFSKTLAPGLRVGWIVPGRYLEKASYNKYSSALFLSAAPQKAIVNFIEAGFYLTHVKRMRNLYARNLAVVKQWVELSFPEDVVISEPQGGYMLWIELPKKVSVTKLNEELINEGIQISTGRIFSVSDKYNNCIRINFGARLSPRIKNAIYRIGNSIKNQLL</sequence>
<evidence type="ECO:0000313" key="7">
    <source>
        <dbReference type="EMBL" id="MZI94989.1"/>
    </source>
</evidence>
<comment type="caution">
    <text evidence="7">The sequence shown here is derived from an EMBL/GenBank/DDBJ whole genome shotgun (WGS) entry which is preliminary data.</text>
</comment>
<keyword evidence="8" id="KW-1185">Reference proteome</keyword>
<dbReference type="RefSeq" id="WP_161157469.1">
    <property type="nucleotide sequence ID" value="NZ_WEKT01000042.1"/>
</dbReference>
<dbReference type="InterPro" id="IPR015422">
    <property type="entry name" value="PyrdxlP-dep_Trfase_small"/>
</dbReference>
<dbReference type="GO" id="GO:0003677">
    <property type="term" value="F:DNA binding"/>
    <property type="evidence" value="ECO:0007669"/>
    <property type="project" value="UniProtKB-KW"/>
</dbReference>
<keyword evidence="2" id="KW-0663">Pyridoxal phosphate</keyword>
<dbReference type="SUPFAM" id="SSF46785">
    <property type="entry name" value="Winged helix' DNA-binding domain"/>
    <property type="match status" value="1"/>
</dbReference>
<evidence type="ECO:0000256" key="1">
    <source>
        <dbReference type="ARBA" id="ARBA00005384"/>
    </source>
</evidence>
<dbReference type="InterPro" id="IPR015424">
    <property type="entry name" value="PyrdxlP-dep_Trfase"/>
</dbReference>
<dbReference type="Pfam" id="PF00392">
    <property type="entry name" value="GntR"/>
    <property type="match status" value="1"/>
</dbReference>
<dbReference type="CDD" id="cd07377">
    <property type="entry name" value="WHTH_GntR"/>
    <property type="match status" value="1"/>
</dbReference>
<dbReference type="GO" id="GO:0008483">
    <property type="term" value="F:transaminase activity"/>
    <property type="evidence" value="ECO:0007669"/>
    <property type="project" value="UniProtKB-KW"/>
</dbReference>
<evidence type="ECO:0000256" key="5">
    <source>
        <dbReference type="ARBA" id="ARBA00023163"/>
    </source>
</evidence>
<dbReference type="SUPFAM" id="SSF53383">
    <property type="entry name" value="PLP-dependent transferases"/>
    <property type="match status" value="1"/>
</dbReference>
<evidence type="ECO:0000256" key="2">
    <source>
        <dbReference type="ARBA" id="ARBA00022898"/>
    </source>
</evidence>
<reference evidence="7 8" key="1">
    <citation type="submission" date="2019-10" db="EMBL/GenBank/DDBJ databases">
        <title>Vibrio sp. nov. isolated from a shrimp pond.</title>
        <authorList>
            <person name="Gomez-Gil B."/>
            <person name="Enciso-Ibarra J."/>
            <person name="Enciso-Ibarra K."/>
            <person name="Bolan-Mejia C."/>
        </authorList>
    </citation>
    <scope>NUCLEOTIDE SEQUENCE [LARGE SCALE GENOMIC DNA]</scope>
    <source>
        <strain evidence="7 8">CAIM 722</strain>
    </source>
</reference>
<gene>
    <name evidence="7" type="ORF">F9817_17565</name>
</gene>
<keyword evidence="3" id="KW-0805">Transcription regulation</keyword>
<dbReference type="InterPro" id="IPR004839">
    <property type="entry name" value="Aminotransferase_I/II_large"/>
</dbReference>
<dbReference type="EMBL" id="WEKT01000042">
    <property type="protein sequence ID" value="MZI94989.1"/>
    <property type="molecule type" value="Genomic_DNA"/>
</dbReference>
<dbReference type="Proteomes" id="UP000462621">
    <property type="component" value="Unassembled WGS sequence"/>
</dbReference>
<feature type="domain" description="HTH gntR-type" evidence="6">
    <location>
        <begin position="1"/>
        <end position="69"/>
    </location>
</feature>
<evidence type="ECO:0000313" key="8">
    <source>
        <dbReference type="Proteomes" id="UP000462621"/>
    </source>
</evidence>
<keyword evidence="7" id="KW-0032">Aminotransferase</keyword>
<comment type="similarity">
    <text evidence="1">In the C-terminal section; belongs to the class-I pyridoxal-phosphate-dependent aminotransferase family.</text>
</comment>
<evidence type="ECO:0000259" key="6">
    <source>
        <dbReference type="PROSITE" id="PS50949"/>
    </source>
</evidence>
<dbReference type="Pfam" id="PF00155">
    <property type="entry name" value="Aminotran_1_2"/>
    <property type="match status" value="1"/>
</dbReference>
<evidence type="ECO:0000256" key="3">
    <source>
        <dbReference type="ARBA" id="ARBA00023015"/>
    </source>
</evidence>
<dbReference type="Gene3D" id="1.10.10.10">
    <property type="entry name" value="Winged helix-like DNA-binding domain superfamily/Winged helix DNA-binding domain"/>
    <property type="match status" value="1"/>
</dbReference>
<dbReference type="AlphaFoldDB" id="A0A7X4RWA0"/>
<dbReference type="SMART" id="SM00345">
    <property type="entry name" value="HTH_GNTR"/>
    <property type="match status" value="1"/>
</dbReference>
<organism evidence="7 8">
    <name type="scientific">Vibrio eleionomae</name>
    <dbReference type="NCBI Taxonomy" id="2653505"/>
    <lineage>
        <taxon>Bacteria</taxon>
        <taxon>Pseudomonadati</taxon>
        <taxon>Pseudomonadota</taxon>
        <taxon>Gammaproteobacteria</taxon>
        <taxon>Vibrionales</taxon>
        <taxon>Vibrionaceae</taxon>
        <taxon>Vibrio</taxon>
    </lineage>
</organism>
<evidence type="ECO:0000256" key="4">
    <source>
        <dbReference type="ARBA" id="ARBA00023125"/>
    </source>
</evidence>
<dbReference type="InterPro" id="IPR000524">
    <property type="entry name" value="Tscrpt_reg_HTH_GntR"/>
</dbReference>